<dbReference type="Gene3D" id="3.30.420.10">
    <property type="entry name" value="Ribonuclease H-like superfamily/Ribonuclease H"/>
    <property type="match status" value="1"/>
</dbReference>
<evidence type="ECO:0000259" key="15">
    <source>
        <dbReference type="PROSITE" id="PS50994"/>
    </source>
</evidence>
<dbReference type="Ensembl" id="ENSGMOT00000053151.1">
    <property type="protein sequence ID" value="ENSGMOP00000040410.1"/>
    <property type="gene ID" value="ENSGMOG00000034082.1"/>
</dbReference>
<dbReference type="Pfam" id="PF00078">
    <property type="entry name" value="RVT_1"/>
    <property type="match status" value="1"/>
</dbReference>
<dbReference type="InterPro" id="IPR003309">
    <property type="entry name" value="SCAN_dom"/>
</dbReference>
<dbReference type="PANTHER" id="PTHR37984">
    <property type="entry name" value="PROTEIN CBG26694"/>
    <property type="match status" value="1"/>
</dbReference>
<keyword evidence="3" id="KW-0808">Transferase</keyword>
<evidence type="ECO:0000259" key="13">
    <source>
        <dbReference type="PROSITE" id="PS50158"/>
    </source>
</evidence>
<dbReference type="CDD" id="cd01647">
    <property type="entry name" value="RT_LTR"/>
    <property type="match status" value="1"/>
</dbReference>
<evidence type="ECO:0000256" key="7">
    <source>
        <dbReference type="ARBA" id="ARBA00022801"/>
    </source>
</evidence>
<reference evidence="16" key="2">
    <citation type="submission" date="2025-09" db="UniProtKB">
        <authorList>
            <consortium name="Ensembl"/>
        </authorList>
    </citation>
    <scope>IDENTIFICATION</scope>
</reference>
<organism evidence="16 17">
    <name type="scientific">Gadus morhua</name>
    <name type="common">Atlantic cod</name>
    <dbReference type="NCBI Taxonomy" id="8049"/>
    <lineage>
        <taxon>Eukaryota</taxon>
        <taxon>Metazoa</taxon>
        <taxon>Chordata</taxon>
        <taxon>Craniata</taxon>
        <taxon>Vertebrata</taxon>
        <taxon>Euteleostomi</taxon>
        <taxon>Actinopterygii</taxon>
        <taxon>Neopterygii</taxon>
        <taxon>Teleostei</taxon>
        <taxon>Neoteleostei</taxon>
        <taxon>Acanthomorphata</taxon>
        <taxon>Zeiogadaria</taxon>
        <taxon>Gadariae</taxon>
        <taxon>Gadiformes</taxon>
        <taxon>Gadoidei</taxon>
        <taxon>Gadidae</taxon>
        <taxon>Gadus</taxon>
    </lineage>
</organism>
<evidence type="ECO:0000256" key="8">
    <source>
        <dbReference type="ARBA" id="ARBA00022918"/>
    </source>
</evidence>
<dbReference type="Gene3D" id="1.10.340.70">
    <property type="match status" value="1"/>
</dbReference>
<keyword evidence="7" id="KW-0378">Hydrolase</keyword>
<dbReference type="InterPro" id="IPR041373">
    <property type="entry name" value="RT_RNaseH"/>
</dbReference>
<feature type="domain" description="Reverse transcriptase" evidence="14">
    <location>
        <begin position="1209"/>
        <end position="1386"/>
    </location>
</feature>
<feature type="region of interest" description="Disordered" evidence="12">
    <location>
        <begin position="381"/>
        <end position="403"/>
    </location>
</feature>
<dbReference type="SUPFAM" id="SSF47353">
    <property type="entry name" value="Retrovirus capsid dimerization domain-like"/>
    <property type="match status" value="1"/>
</dbReference>
<dbReference type="EC" id="3.1.26.4" evidence="2"/>
<keyword evidence="10" id="KW-0862">Zinc</keyword>
<evidence type="ECO:0000256" key="3">
    <source>
        <dbReference type="ARBA" id="ARBA00022679"/>
    </source>
</evidence>
<dbReference type="InterPro" id="IPR001878">
    <property type="entry name" value="Znf_CCHC"/>
</dbReference>
<feature type="domain" description="Integrase catalytic" evidence="15">
    <location>
        <begin position="798"/>
        <end position="956"/>
    </location>
</feature>
<dbReference type="FunFam" id="3.30.420.10:FF:000032">
    <property type="entry name" value="Retrovirus-related Pol polyprotein from transposon 297-like Protein"/>
    <property type="match status" value="1"/>
</dbReference>
<keyword evidence="11" id="KW-0175">Coiled coil</keyword>
<dbReference type="Pfam" id="PF22938">
    <property type="entry name" value="Integrase_p58_C"/>
    <property type="match status" value="1"/>
</dbReference>
<dbReference type="FunFam" id="3.10.20.370:FF:000001">
    <property type="entry name" value="Retrovirus-related Pol polyprotein from transposon 17.6-like protein"/>
    <property type="match status" value="1"/>
</dbReference>
<dbReference type="Gene3D" id="3.10.20.370">
    <property type="match status" value="1"/>
</dbReference>
<dbReference type="GeneTree" id="ENSGT01050000244855"/>
<dbReference type="GO" id="GO:0015074">
    <property type="term" value="P:DNA integration"/>
    <property type="evidence" value="ECO:0007669"/>
    <property type="project" value="InterPro"/>
</dbReference>
<dbReference type="SUPFAM" id="SSF53098">
    <property type="entry name" value="Ribonuclease H-like"/>
    <property type="match status" value="1"/>
</dbReference>
<dbReference type="GO" id="GO:0003964">
    <property type="term" value="F:RNA-directed DNA polymerase activity"/>
    <property type="evidence" value="ECO:0007669"/>
    <property type="project" value="UniProtKB-KW"/>
</dbReference>
<dbReference type="SUPFAM" id="SSF57756">
    <property type="entry name" value="Retrovirus zinc finger-like domains"/>
    <property type="match status" value="1"/>
</dbReference>
<dbReference type="InterPro" id="IPR038269">
    <property type="entry name" value="SCAN_sf"/>
</dbReference>
<dbReference type="Gene3D" id="1.10.4020.10">
    <property type="entry name" value="DNA breaking-rejoining enzymes"/>
    <property type="match status" value="1"/>
</dbReference>
<dbReference type="GO" id="GO:0004523">
    <property type="term" value="F:RNA-DNA hybrid ribonuclease activity"/>
    <property type="evidence" value="ECO:0007669"/>
    <property type="project" value="UniProtKB-EC"/>
</dbReference>
<dbReference type="OMA" id="TKFSGPY"/>
<dbReference type="GO" id="GO:0008270">
    <property type="term" value="F:zinc ion binding"/>
    <property type="evidence" value="ECO:0007669"/>
    <property type="project" value="UniProtKB-KW"/>
</dbReference>
<evidence type="ECO:0000256" key="5">
    <source>
        <dbReference type="ARBA" id="ARBA00022722"/>
    </source>
</evidence>
<dbReference type="Gene3D" id="3.10.10.10">
    <property type="entry name" value="HIV Type 1 Reverse Transcriptase, subunit A, domain 1"/>
    <property type="match status" value="1"/>
</dbReference>
<dbReference type="FunFam" id="1.10.340.70:FF:000001">
    <property type="entry name" value="Retrovirus-related Pol polyprotein from transposon gypsy-like Protein"/>
    <property type="match status" value="1"/>
</dbReference>
<keyword evidence="4" id="KW-0548">Nucleotidyltransferase</keyword>
<evidence type="ECO:0000256" key="9">
    <source>
        <dbReference type="ARBA" id="ARBA00039658"/>
    </source>
</evidence>
<evidence type="ECO:0000256" key="12">
    <source>
        <dbReference type="SAM" id="MobiDB-lite"/>
    </source>
</evidence>
<dbReference type="GO" id="GO:0003676">
    <property type="term" value="F:nucleic acid binding"/>
    <property type="evidence" value="ECO:0007669"/>
    <property type="project" value="InterPro"/>
</dbReference>
<feature type="coiled-coil region" evidence="11">
    <location>
        <begin position="129"/>
        <end position="171"/>
    </location>
</feature>
<accession>A0A8C5B3E0</accession>
<feature type="region of interest" description="Disordered" evidence="12">
    <location>
        <begin position="426"/>
        <end position="453"/>
    </location>
</feature>
<proteinExistence type="inferred from homology"/>
<dbReference type="SUPFAM" id="SSF56672">
    <property type="entry name" value="DNA/RNA polymerases"/>
    <property type="match status" value="1"/>
</dbReference>
<dbReference type="PROSITE" id="PS50878">
    <property type="entry name" value="RT_POL"/>
    <property type="match status" value="1"/>
</dbReference>
<keyword evidence="10" id="KW-0863">Zinc-finger</keyword>
<evidence type="ECO:0000256" key="4">
    <source>
        <dbReference type="ARBA" id="ARBA00022695"/>
    </source>
</evidence>
<dbReference type="CDD" id="cd09274">
    <property type="entry name" value="RNase_HI_RT_Ty3"/>
    <property type="match status" value="1"/>
</dbReference>
<keyword evidence="5" id="KW-0540">Nuclease</keyword>
<dbReference type="InterPro" id="IPR036875">
    <property type="entry name" value="Znf_CCHC_sf"/>
</dbReference>
<feature type="domain" description="CCHC-type" evidence="13">
    <location>
        <begin position="406"/>
        <end position="419"/>
    </location>
</feature>
<dbReference type="PANTHER" id="PTHR37984:SF5">
    <property type="entry name" value="PROTEIN NYNRIN-LIKE"/>
    <property type="match status" value="1"/>
</dbReference>
<evidence type="ECO:0000256" key="2">
    <source>
        <dbReference type="ARBA" id="ARBA00012180"/>
    </source>
</evidence>
<evidence type="ECO:0000256" key="10">
    <source>
        <dbReference type="PROSITE-ProRule" id="PRU00047"/>
    </source>
</evidence>
<dbReference type="InterPro" id="IPR050951">
    <property type="entry name" value="Retrovirus_Pol_polyprotein"/>
</dbReference>
<dbReference type="InterPro" id="IPR041588">
    <property type="entry name" value="Integrase_H2C2"/>
</dbReference>
<dbReference type="Pfam" id="PF17917">
    <property type="entry name" value="RT_RNaseH"/>
    <property type="match status" value="1"/>
</dbReference>
<dbReference type="Pfam" id="PF17921">
    <property type="entry name" value="Integrase_H2C2"/>
    <property type="match status" value="1"/>
</dbReference>
<dbReference type="Gene3D" id="4.10.60.10">
    <property type="entry name" value="Zinc finger, CCHC-type"/>
    <property type="match status" value="1"/>
</dbReference>
<dbReference type="Pfam" id="PF00665">
    <property type="entry name" value="rve"/>
    <property type="match status" value="1"/>
</dbReference>
<keyword evidence="6" id="KW-0255">Endonuclease</keyword>
<dbReference type="PROSITE" id="PS50994">
    <property type="entry name" value="INTEGRASE"/>
    <property type="match status" value="1"/>
</dbReference>
<dbReference type="InterPro" id="IPR054465">
    <property type="entry name" value="Integrase_p58-like_C"/>
</dbReference>
<evidence type="ECO:0000256" key="1">
    <source>
        <dbReference type="ARBA" id="ARBA00010879"/>
    </source>
</evidence>
<dbReference type="Gene3D" id="3.30.70.270">
    <property type="match status" value="2"/>
</dbReference>
<dbReference type="InterPro" id="IPR036397">
    <property type="entry name" value="RNaseH_sf"/>
</dbReference>
<dbReference type="InterPro" id="IPR043128">
    <property type="entry name" value="Rev_trsase/Diguanyl_cyclase"/>
</dbReference>
<dbReference type="InterPro" id="IPR000477">
    <property type="entry name" value="RT_dom"/>
</dbReference>
<keyword evidence="10" id="KW-0479">Metal-binding</keyword>
<dbReference type="PROSITE" id="PS50158">
    <property type="entry name" value="ZF_CCHC"/>
    <property type="match status" value="1"/>
</dbReference>
<evidence type="ECO:0000259" key="14">
    <source>
        <dbReference type="PROSITE" id="PS50878"/>
    </source>
</evidence>
<comment type="similarity">
    <text evidence="1">Belongs to the beta type-B retroviral polymerase family. HERV class-II K(HML-2) pol subfamily.</text>
</comment>
<dbReference type="InterPro" id="IPR001584">
    <property type="entry name" value="Integrase_cat-core"/>
</dbReference>
<evidence type="ECO:0000313" key="17">
    <source>
        <dbReference type="Proteomes" id="UP000694546"/>
    </source>
</evidence>
<evidence type="ECO:0000256" key="6">
    <source>
        <dbReference type="ARBA" id="ARBA00022759"/>
    </source>
</evidence>
<reference evidence="16" key="1">
    <citation type="submission" date="2025-08" db="UniProtKB">
        <authorList>
            <consortium name="Ensembl"/>
        </authorList>
    </citation>
    <scope>IDENTIFICATION</scope>
</reference>
<protein>
    <recommendedName>
        <fullName evidence="9">Gypsy retrotransposon integrase-like protein 1</fullName>
        <ecNumber evidence="2">3.1.26.4</ecNumber>
    </recommendedName>
</protein>
<dbReference type="InterPro" id="IPR012337">
    <property type="entry name" value="RNaseH-like_sf"/>
</dbReference>
<dbReference type="Pfam" id="PF02023">
    <property type="entry name" value="SCAN"/>
    <property type="match status" value="1"/>
</dbReference>
<keyword evidence="8" id="KW-0695">RNA-directed DNA polymerase</keyword>
<name>A0A8C5B3E0_GADMO</name>
<dbReference type="Proteomes" id="UP000694546">
    <property type="component" value="Chromosome 7"/>
</dbReference>
<keyword evidence="17" id="KW-1185">Reference proteome</keyword>
<dbReference type="FunFam" id="3.30.70.270:FF:000026">
    <property type="entry name" value="Transposon Ty3-G Gag-Pol polyprotein"/>
    <property type="match status" value="1"/>
</dbReference>
<evidence type="ECO:0000256" key="11">
    <source>
        <dbReference type="SAM" id="Coils"/>
    </source>
</evidence>
<sequence length="1601" mass="178075">MSLFDLESFLAGPSIGQLDRCRKDDLAQIADYFGLFYSRQTLKRDLKAIVVSKLVELALVVLPAQADSAVPEDGTVVKEVGRQKVEVELHGGARADFGIDVEVDDLTKTLYTLPRYDPLSSAGTGSRDVARLKVRLARLQLEAQEKAENRQAQFQLEIKKLEIEADKAVQLRRLELESQKEVHALRASAQAISSSPTPALGKAFDIGKHIVLVPTFRETEVDSYFSAFERIASALQWPTEVWPLLLQCKIHGKAQEAVAALPLEDSLKYDSVKAAILRAYELVPEAYRQKFRNHKRAPTQNYVEFAREKGVLFDKWSTTCKANDFNSLRELILLEEFKKCLPDRIVVYLSEQKVNSLSSAAVLADEYVLTHKVMLPSESVERPRYVPASQHSSPKPQSPRREDRECYYCHKPGHVIANCITRKRREQQSSSSGAQPKGIGVIKTDPGTKHGVGDRKAVDDCFKPFVFDGLVSLTGDAVDQRPVQILRDTACSQSVILASALPFSDLSGCGYGSVLRGIEMGYSPRPVHRVHIQTKLITGFFPVAVCHALPVEGVAFLMGNDIAGGKVIPALEVLDLPHRTEIDLVQAPSGLFPTCVITRAEARKGYDGSLFDSVLKPVLLEEAGMEIVTGVSAASPCESAAEPVRFPSPEMPSPDGKYLPVTRERLCVAQKADPTITKCFNNVVGADEAREQKVCYLLDKDVLVRRWSSPLAVDAEWSVTHQVVVPSVYRQHVLSVAHESHWSGHLGVTKTYQLILKHFFWPGLKSDVAVYCRCCHVCQIAGKPNQVISPAPLHPIPAIGEPFERVIVDCVGPLPRTKSGNQYLLTIMCAATRYPEAIPLRTITASSVVKALTKFFSTFGLPRVLQTDQGTNFLSNLFNQVLKTLNVHHAVSSAYHPESQGALERWHQTLKSMLRKYCLETEKGWDEGIPFVLFAAREAVQESLGFSPAELVFGHTLRGPLKSLQGAFLSQDSSPEKDVLDYVSRFRERLHQANTLARECLATSQSTMKRRYDRSAVPRHFQVGDKVLALLPIPGSALSARFSGPYEVCNRLSDTDYVIRTPERRRKTRVCHINMLKKYFSRGENNRSSAETPVVVGDCAALIVAEDAAEPADDEVQLMGHPTRQGVRLPNSEMLEALPSRLDHLSTEQQGDVINLINRFPSLFNDVPTQTNVLQHHIDVNNAKPIKQHPYRVNPVKRGLMKVEAEYLLEHGLAIPSSSPWSSPCLLEAKSDGSPRFITDYRKVNAVTILDSYPLPRMEDCVDNLGTAKYVSKLDLLKGYWQVPLTGRASEISAFVTPDHFLQYTVMAFGMCNAPATFQRLVNSVLAGVANCNAYLDDLIVYTTTWEEHMQILDQVFTRLAKASLTLNLAKCEFGKATVTYLGRQVGQGQVRPVDAKVQAITECPIPSTRRALRRFLGMAGYYRSFCRNFSTITHPLTNLLSPKVDFVWTPECQHAFESAKALLSSTPVLAAPDLTRPFKLEVDASAVGAGAVLMQEDADGVDHPVCCFSRKFNKHQVRYSTIEKETLALLLALQHFEVYVGSSPLPVVIFTDHNPLVFLSRMYNHNQRLMRWALIVQEYNLVICHKKGSENVLADALSRL</sequence>
<evidence type="ECO:0000313" key="16">
    <source>
        <dbReference type="Ensembl" id="ENSGMOP00000040410.1"/>
    </source>
</evidence>
<dbReference type="InterPro" id="IPR043502">
    <property type="entry name" value="DNA/RNA_pol_sf"/>
</dbReference>